<reference evidence="1" key="1">
    <citation type="submission" date="2020-05" db="EMBL/GenBank/DDBJ databases">
        <authorList>
            <person name="Chiriac C."/>
            <person name="Salcher M."/>
            <person name="Ghai R."/>
            <person name="Kavagutti S V."/>
        </authorList>
    </citation>
    <scope>NUCLEOTIDE SEQUENCE</scope>
</reference>
<organism evidence="1">
    <name type="scientific">uncultured Caudovirales phage</name>
    <dbReference type="NCBI Taxonomy" id="2100421"/>
    <lineage>
        <taxon>Viruses</taxon>
        <taxon>Duplodnaviria</taxon>
        <taxon>Heunggongvirae</taxon>
        <taxon>Uroviricota</taxon>
        <taxon>Caudoviricetes</taxon>
        <taxon>Peduoviridae</taxon>
        <taxon>Maltschvirus</taxon>
        <taxon>Maltschvirus maltsch</taxon>
    </lineage>
</organism>
<protein>
    <submittedName>
        <fullName evidence="1">Uncharacterized protein</fullName>
    </submittedName>
</protein>
<gene>
    <name evidence="1" type="ORF">UFOVP1142_9</name>
</gene>
<dbReference type="EMBL" id="LR797089">
    <property type="protein sequence ID" value="CAB4186047.1"/>
    <property type="molecule type" value="Genomic_DNA"/>
</dbReference>
<evidence type="ECO:0000313" key="1">
    <source>
        <dbReference type="EMBL" id="CAB4186047.1"/>
    </source>
</evidence>
<accession>A0A6J5QU21</accession>
<sequence length="85" mass="9829">MAKLRITRATGEVSDHPITPAIEMAFELHFKSGIHKTFREQERQSDIYWLAWECLRKSGVTVPSFTIEFVETLTKVEVLDDDANF</sequence>
<name>A0A6J5QU21_9CAUD</name>
<proteinExistence type="predicted"/>